<feature type="coiled-coil region" evidence="17">
    <location>
        <begin position="4"/>
        <end position="64"/>
    </location>
</feature>
<dbReference type="GO" id="GO:0003723">
    <property type="term" value="F:RNA binding"/>
    <property type="evidence" value="ECO:0007669"/>
    <property type="project" value="UniProtKB-KW"/>
</dbReference>
<dbReference type="Proteomes" id="UP001259828">
    <property type="component" value="Genome"/>
</dbReference>
<keyword evidence="8" id="KW-1040">Host Golgi apparatus</keyword>
<evidence type="ECO:0000256" key="11">
    <source>
        <dbReference type="ARBA" id="ARBA00023054"/>
    </source>
</evidence>
<evidence type="ECO:0000256" key="12">
    <source>
        <dbReference type="ARBA" id="ARBA00023086"/>
    </source>
</evidence>
<keyword evidence="5" id="KW-0540">Nuclease</keyword>
<accession>A0A455KZX3</accession>
<dbReference type="Gene3D" id="1.20.58.90">
    <property type="match status" value="1"/>
</dbReference>
<evidence type="ECO:0000256" key="3">
    <source>
        <dbReference type="ARBA" id="ARBA00007687"/>
    </source>
</evidence>
<dbReference type="GO" id="GO:0044220">
    <property type="term" value="C:host cell perinuclear region of cytoplasm"/>
    <property type="evidence" value="ECO:0007669"/>
    <property type="project" value="UniProtKB-SubCell"/>
</dbReference>
<evidence type="ECO:0000256" key="14">
    <source>
        <dbReference type="ARBA" id="ARBA00023200"/>
    </source>
</evidence>
<evidence type="ECO:0000256" key="2">
    <source>
        <dbReference type="ARBA" id="ARBA00004407"/>
    </source>
</evidence>
<keyword evidence="14" id="KW-1035">Host cytoplasm</keyword>
<evidence type="ECO:0000256" key="16">
    <source>
        <dbReference type="ARBA" id="ARBA00033737"/>
    </source>
</evidence>
<evidence type="ECO:0000256" key="9">
    <source>
        <dbReference type="ARBA" id="ARBA00022844"/>
    </source>
</evidence>
<dbReference type="GO" id="GO:0016787">
    <property type="term" value="F:hydrolase activity"/>
    <property type="evidence" value="ECO:0007669"/>
    <property type="project" value="UniProtKB-KW"/>
</dbReference>
<dbReference type="InterPro" id="IPR002214">
    <property type="entry name" value="Hanta_nucleocap"/>
</dbReference>
<dbReference type="GO" id="GO:0004519">
    <property type="term" value="F:endonuclease activity"/>
    <property type="evidence" value="ECO:0007669"/>
    <property type="project" value="UniProtKB-KW"/>
</dbReference>
<evidence type="ECO:0000256" key="7">
    <source>
        <dbReference type="ARBA" id="ARBA00022801"/>
    </source>
</evidence>
<name>A0A455KZX3_9VIRU</name>
<keyword evidence="9" id="KW-0946">Virion</keyword>
<keyword evidence="10" id="KW-0694">RNA-binding</keyword>
<evidence type="ECO:0000256" key="8">
    <source>
        <dbReference type="ARBA" id="ARBA00022812"/>
    </source>
</evidence>
<protein>
    <recommendedName>
        <fullName evidence="4">Nucleoprotein</fullName>
    </recommendedName>
    <alternativeName>
        <fullName evidence="15">Nucleocapsid protein</fullName>
    </alternativeName>
</protein>
<reference evidence="18 19" key="1">
    <citation type="journal article" date="2019" name="Viruses">
        <title>Molecular Phylogeny of Mobatviruses (Hantaviridae) in Myanmar and Vietnam.</title>
        <authorList>
            <person name="Arai S."/>
            <person name="Kikuchi F."/>
            <person name="Bawm S."/>
            <person name="Son N.T."/>
            <person name="Lin K.S."/>
            <person name="Tu V.T."/>
            <person name="Aoki K."/>
            <person name="Tsuchiya K."/>
            <person name="Tanaka-Taya K."/>
            <person name="Morikawa S."/>
            <person name="Oishi K."/>
            <person name="Yanagihara R."/>
        </authorList>
    </citation>
    <scope>NUCLEOTIDE SEQUENCE [LARGE SCALE GENOMIC DNA]</scope>
    <source>
        <strain evidence="18">VN2913B72</strain>
    </source>
</reference>
<evidence type="ECO:0000313" key="19">
    <source>
        <dbReference type="Proteomes" id="UP001259828"/>
    </source>
</evidence>
<evidence type="ECO:0000256" key="5">
    <source>
        <dbReference type="ARBA" id="ARBA00022722"/>
    </source>
</evidence>
<evidence type="ECO:0000256" key="6">
    <source>
        <dbReference type="ARBA" id="ARBA00022759"/>
    </source>
</evidence>
<dbReference type="Pfam" id="PF00846">
    <property type="entry name" value="Hanta_nucleocap"/>
    <property type="match status" value="1"/>
</dbReference>
<sequence length="427" mass="48615">MAAMEDLRKEADSLEKEVALATAKLTEARQNLGVDPDEIDLKAVRQREETVAKLREKLQEVTKRLSEKAVLEARPNPTKTGKDLDEDEHLTERSSLRYGNVIDLNELDVDEPSGASANWIQITLYLLTFPSTILLKALYMLTTRGRQTIKENKGNRIRFKDDSSFFEKGGIKVPKHLYVSLPTGQASMKAEEVTPGRYRTLISGLYAAETKARKLVSPVMGVIGFNFLVEKWPDMVTQFMLQKCPFIDDDPKVKEEEKTNAAYLCLRKQVLEKCRHEELCKVWDVAKEAGCKLVTELIHPNAPWVFSGAPDRCPPTAVYVPGMMELGAFFAVLQDIRNTIMASKLVGTAEEKMRRQSTFYQSYLRRTQSMGVQLDQRIIMLYMMSWGKVMVDHFHLGDDMDAELRKLCQALIDEKVKQISNQEPLKM</sequence>
<organism evidence="18 19">
    <name type="scientific">Dakrong virus</name>
    <dbReference type="NCBI Taxonomy" id="2304450"/>
    <lineage>
        <taxon>Viruses</taxon>
        <taxon>Riboviria</taxon>
        <taxon>Orthornavirae</taxon>
        <taxon>Negarnaviricota</taxon>
        <taxon>Polyploviricotina</taxon>
        <taxon>Bunyaviricetes</taxon>
        <taxon>Elliovirales</taxon>
        <taxon>Hantaviridae</taxon>
        <taxon>Mammantavirinae</taxon>
        <taxon>Mobatvirus</taxon>
        <taxon>Mobatvirus dakrongense</taxon>
    </lineage>
</organism>
<comment type="similarity">
    <text evidence="3">Belongs to the hantavirus nucleocapsid protein family.</text>
</comment>
<evidence type="ECO:0000256" key="1">
    <source>
        <dbReference type="ARBA" id="ARBA00004328"/>
    </source>
</evidence>
<keyword evidence="12" id="KW-0543">Viral nucleoprotein</keyword>
<dbReference type="GO" id="GO:0044177">
    <property type="term" value="C:host cell Golgi apparatus"/>
    <property type="evidence" value="ECO:0007669"/>
    <property type="project" value="UniProtKB-SubCell"/>
</dbReference>
<evidence type="ECO:0000256" key="4">
    <source>
        <dbReference type="ARBA" id="ARBA00014389"/>
    </source>
</evidence>
<keyword evidence="11 17" id="KW-0175">Coiled coil</keyword>
<keyword evidence="13" id="KW-0143">Chaperone</keyword>
<evidence type="ECO:0000256" key="17">
    <source>
        <dbReference type="SAM" id="Coils"/>
    </source>
</evidence>
<evidence type="ECO:0000256" key="13">
    <source>
        <dbReference type="ARBA" id="ARBA00023186"/>
    </source>
</evidence>
<proteinExistence type="inferred from homology"/>
<dbReference type="GO" id="GO:0019013">
    <property type="term" value="C:viral nucleocapsid"/>
    <property type="evidence" value="ECO:0007669"/>
    <property type="project" value="UniProtKB-KW"/>
</dbReference>
<dbReference type="EMBL" id="MG663534">
    <property type="protein sequence ID" value="AXQ03852.1"/>
    <property type="molecule type" value="Viral_cRNA"/>
</dbReference>
<keyword evidence="6" id="KW-0255">Endonuclease</keyword>
<evidence type="ECO:0000313" key="18">
    <source>
        <dbReference type="EMBL" id="AXQ03852.1"/>
    </source>
</evidence>
<evidence type="ECO:0000256" key="15">
    <source>
        <dbReference type="ARBA" id="ARBA00033344"/>
    </source>
</evidence>
<keyword evidence="7" id="KW-0378">Hydrolase</keyword>
<comment type="subcellular location">
    <subcellularLocation>
        <location evidence="16">Host Golgi apparatus</location>
        <location evidence="16">Host cis-Golgi network</location>
    </subcellularLocation>
    <subcellularLocation>
        <location evidence="2">Host cytoplasm</location>
        <location evidence="2">Host perinuclear region</location>
    </subcellularLocation>
    <subcellularLocation>
        <location evidence="1">Virion</location>
    </subcellularLocation>
</comment>
<keyword evidence="19" id="KW-1185">Reference proteome</keyword>
<evidence type="ECO:0000256" key="10">
    <source>
        <dbReference type="ARBA" id="ARBA00022884"/>
    </source>
</evidence>